<dbReference type="GeneID" id="36587214"/>
<keyword evidence="2" id="KW-0732">Signal</keyword>
<dbReference type="InParanoid" id="A0A2J6TS80"/>
<keyword evidence="4" id="KW-1185">Reference proteome</keyword>
<reference evidence="3 4" key="1">
    <citation type="submission" date="2016-04" db="EMBL/GenBank/DDBJ databases">
        <title>A degradative enzymes factory behind the ericoid mycorrhizal symbiosis.</title>
        <authorList>
            <consortium name="DOE Joint Genome Institute"/>
            <person name="Martino E."/>
            <person name="Morin E."/>
            <person name="Grelet G."/>
            <person name="Kuo A."/>
            <person name="Kohler A."/>
            <person name="Daghino S."/>
            <person name="Barry K."/>
            <person name="Choi C."/>
            <person name="Cichocki N."/>
            <person name="Clum A."/>
            <person name="Copeland A."/>
            <person name="Hainaut M."/>
            <person name="Haridas S."/>
            <person name="Labutti K."/>
            <person name="Lindquist E."/>
            <person name="Lipzen A."/>
            <person name="Khouja H.-R."/>
            <person name="Murat C."/>
            <person name="Ohm R."/>
            <person name="Olson A."/>
            <person name="Spatafora J."/>
            <person name="Veneault-Fourrey C."/>
            <person name="Henrissat B."/>
            <person name="Grigoriev I."/>
            <person name="Martin F."/>
            <person name="Perotto S."/>
        </authorList>
    </citation>
    <scope>NUCLEOTIDE SEQUENCE [LARGE SCALE GENOMIC DNA]</scope>
    <source>
        <strain evidence="3 4">E</strain>
    </source>
</reference>
<feature type="region of interest" description="Disordered" evidence="1">
    <location>
        <begin position="154"/>
        <end position="190"/>
    </location>
</feature>
<evidence type="ECO:0000313" key="4">
    <source>
        <dbReference type="Proteomes" id="UP000235371"/>
    </source>
</evidence>
<proteinExistence type="predicted"/>
<gene>
    <name evidence="3" type="ORF">K444DRAFT_607230</name>
</gene>
<dbReference type="EMBL" id="KZ613745">
    <property type="protein sequence ID" value="PMD65828.1"/>
    <property type="molecule type" value="Genomic_DNA"/>
</dbReference>
<feature type="signal peptide" evidence="2">
    <location>
        <begin position="1"/>
        <end position="20"/>
    </location>
</feature>
<sequence>MALLMITLCTFLSQIACNQANISNVVLMKWYRSKTERQRKIPTPMLNMSHASLLRSSIAFREWLHRNTAPIANTPAAIAAPLAFKWPARAISVPPGRTGSCQPHMVTVLSKTLQLQYVVKCHFSCNPNTPPFPSSGGLVTIAFPDSVLVDEAEDKADAAVSSDKKPDNAEAGSGLETVVPASQTEKRTSNTGQAVKILIFRAKFQRQEGRKRRRLGRHRLSNEQVADNVMGSHVPSCEWLAEVEDVGMRADYRNACLSWTRQPDFAQRWATSRSCTRNLCLRILGS</sequence>
<dbReference type="AlphaFoldDB" id="A0A2J6TS80"/>
<dbReference type="Proteomes" id="UP000235371">
    <property type="component" value="Unassembled WGS sequence"/>
</dbReference>
<evidence type="ECO:0000256" key="2">
    <source>
        <dbReference type="SAM" id="SignalP"/>
    </source>
</evidence>
<evidence type="ECO:0000256" key="1">
    <source>
        <dbReference type="SAM" id="MobiDB-lite"/>
    </source>
</evidence>
<accession>A0A2J6TS80</accession>
<dbReference type="RefSeq" id="XP_024742732.1">
    <property type="nucleotide sequence ID" value="XM_024879137.1"/>
</dbReference>
<evidence type="ECO:0000313" key="3">
    <source>
        <dbReference type="EMBL" id="PMD65828.1"/>
    </source>
</evidence>
<organism evidence="3 4">
    <name type="scientific">Hyaloscypha bicolor E</name>
    <dbReference type="NCBI Taxonomy" id="1095630"/>
    <lineage>
        <taxon>Eukaryota</taxon>
        <taxon>Fungi</taxon>
        <taxon>Dikarya</taxon>
        <taxon>Ascomycota</taxon>
        <taxon>Pezizomycotina</taxon>
        <taxon>Leotiomycetes</taxon>
        <taxon>Helotiales</taxon>
        <taxon>Hyaloscyphaceae</taxon>
        <taxon>Hyaloscypha</taxon>
        <taxon>Hyaloscypha bicolor</taxon>
    </lineage>
</organism>
<name>A0A2J6TS80_9HELO</name>
<protein>
    <submittedName>
        <fullName evidence="3">Uncharacterized protein</fullName>
    </submittedName>
</protein>
<feature type="chain" id="PRO_5014317058" evidence="2">
    <location>
        <begin position="21"/>
        <end position="286"/>
    </location>
</feature>